<dbReference type="PANTHER" id="PTHR43976">
    <property type="entry name" value="SHORT CHAIN DEHYDROGENASE"/>
    <property type="match status" value="1"/>
</dbReference>
<dbReference type="EMBL" id="MLYV02000565">
    <property type="protein sequence ID" value="PSR83147.1"/>
    <property type="molecule type" value="Genomic_DNA"/>
</dbReference>
<dbReference type="Pfam" id="PF00106">
    <property type="entry name" value="adh_short"/>
    <property type="match status" value="1"/>
</dbReference>
<keyword evidence="2" id="KW-0560">Oxidoreductase</keyword>
<dbReference type="PANTHER" id="PTHR43976:SF16">
    <property type="entry name" value="SHORT-CHAIN DEHYDROGENASE_REDUCTASE FAMILY PROTEIN"/>
    <property type="match status" value="1"/>
</dbReference>
<evidence type="ECO:0000256" key="1">
    <source>
        <dbReference type="ARBA" id="ARBA00006484"/>
    </source>
</evidence>
<dbReference type="Proteomes" id="UP000186601">
    <property type="component" value="Unassembled WGS sequence"/>
</dbReference>
<dbReference type="InterPro" id="IPR002347">
    <property type="entry name" value="SDR_fam"/>
</dbReference>
<dbReference type="SUPFAM" id="SSF51735">
    <property type="entry name" value="NAD(P)-binding Rossmann-fold domains"/>
    <property type="match status" value="1"/>
</dbReference>
<protein>
    <recommendedName>
        <fullName evidence="5">NAD(P)-binding protein</fullName>
    </recommendedName>
</protein>
<name>A0A2R6P169_9APHY</name>
<evidence type="ECO:0000313" key="3">
    <source>
        <dbReference type="EMBL" id="PSR83147.1"/>
    </source>
</evidence>
<accession>A0A2R6P169</accession>
<dbReference type="AlphaFoldDB" id="A0A2R6P169"/>
<organism evidence="3 4">
    <name type="scientific">Hermanssonia centrifuga</name>
    <dbReference type="NCBI Taxonomy" id="98765"/>
    <lineage>
        <taxon>Eukaryota</taxon>
        <taxon>Fungi</taxon>
        <taxon>Dikarya</taxon>
        <taxon>Basidiomycota</taxon>
        <taxon>Agaricomycotina</taxon>
        <taxon>Agaricomycetes</taxon>
        <taxon>Polyporales</taxon>
        <taxon>Meruliaceae</taxon>
        <taxon>Hermanssonia</taxon>
    </lineage>
</organism>
<proteinExistence type="inferred from homology"/>
<evidence type="ECO:0000313" key="4">
    <source>
        <dbReference type="Proteomes" id="UP000186601"/>
    </source>
</evidence>
<reference evidence="3 4" key="1">
    <citation type="submission" date="2018-02" db="EMBL/GenBank/DDBJ databases">
        <title>Genome sequence of the basidiomycete white-rot fungus Phlebia centrifuga.</title>
        <authorList>
            <person name="Granchi Z."/>
            <person name="Peng M."/>
            <person name="de Vries R.P."/>
            <person name="Hilden K."/>
            <person name="Makela M.R."/>
            <person name="Grigoriev I."/>
            <person name="Riley R."/>
        </authorList>
    </citation>
    <scope>NUCLEOTIDE SEQUENCE [LARGE SCALE GENOMIC DNA]</scope>
    <source>
        <strain evidence="3 4">FBCC195</strain>
    </source>
</reference>
<dbReference type="InterPro" id="IPR036291">
    <property type="entry name" value="NAD(P)-bd_dom_sf"/>
</dbReference>
<comment type="caution">
    <text evidence="3">The sequence shown here is derived from an EMBL/GenBank/DDBJ whole genome shotgun (WGS) entry which is preliminary data.</text>
</comment>
<evidence type="ECO:0000256" key="2">
    <source>
        <dbReference type="ARBA" id="ARBA00023002"/>
    </source>
</evidence>
<dbReference type="GO" id="GO:0016491">
    <property type="term" value="F:oxidoreductase activity"/>
    <property type="evidence" value="ECO:0007669"/>
    <property type="project" value="UniProtKB-KW"/>
</dbReference>
<dbReference type="PRINTS" id="PR00081">
    <property type="entry name" value="GDHRDH"/>
</dbReference>
<evidence type="ECO:0008006" key="5">
    <source>
        <dbReference type="Google" id="ProtNLM"/>
    </source>
</evidence>
<comment type="similarity">
    <text evidence="1">Belongs to the short-chain dehydrogenases/reductases (SDR) family.</text>
</comment>
<dbReference type="STRING" id="98765.A0A2R6P169"/>
<sequence>MSSQQLVWLITGTSSGLGRCLTLAALKRGDKVIATGRSQSFSKLEDLKAQGADILELDVTSPPETINEVAKKAIHIYGRIDVLVNNAGYGEIGPLEEKTTHIFGPLNINQAFLPHMRERRTGTIVWVGSICGWM</sequence>
<dbReference type="Gene3D" id="3.40.50.720">
    <property type="entry name" value="NAD(P)-binding Rossmann-like Domain"/>
    <property type="match status" value="1"/>
</dbReference>
<gene>
    <name evidence="3" type="ORF">PHLCEN_2v5796</name>
</gene>
<dbReference type="InterPro" id="IPR051911">
    <property type="entry name" value="SDR_oxidoreductase"/>
</dbReference>
<keyword evidence="4" id="KW-1185">Reference proteome</keyword>
<dbReference type="OrthoDB" id="1274115at2759"/>